<dbReference type="AlphaFoldDB" id="A0A2R5GFQ4"/>
<dbReference type="InterPro" id="IPR000917">
    <property type="entry name" value="Sulfatase_N"/>
</dbReference>
<accession>A0A2R5GFQ4</accession>
<evidence type="ECO:0000256" key="3">
    <source>
        <dbReference type="SAM" id="MobiDB-lite"/>
    </source>
</evidence>
<reference evidence="6 7" key="1">
    <citation type="submission" date="2017-12" db="EMBL/GenBank/DDBJ databases">
        <title>Sequencing, de novo assembly and annotation of complete genome of a new Thraustochytrid species, strain FCC1311.</title>
        <authorList>
            <person name="Sedici K."/>
            <person name="Godart F."/>
            <person name="Aiese Cigliano R."/>
            <person name="Sanseverino W."/>
            <person name="Barakat M."/>
            <person name="Ortet P."/>
            <person name="Marechal E."/>
            <person name="Cagnac O."/>
            <person name="Amato A."/>
        </authorList>
    </citation>
    <scope>NUCLEOTIDE SEQUENCE [LARGE SCALE GENOMIC DNA]</scope>
</reference>
<dbReference type="InParanoid" id="A0A2R5GFQ4"/>
<dbReference type="Proteomes" id="UP000241890">
    <property type="component" value="Unassembled WGS sequence"/>
</dbReference>
<keyword evidence="2" id="KW-0378">Hydrolase</keyword>
<gene>
    <name evidence="6" type="ORF">FCC1311_053722</name>
</gene>
<feature type="domain" description="Sulfatase N-terminal" evidence="5">
    <location>
        <begin position="33"/>
        <end position="380"/>
    </location>
</feature>
<dbReference type="GO" id="GO:0004423">
    <property type="term" value="F:iduronate-2-sulfatase activity"/>
    <property type="evidence" value="ECO:0007669"/>
    <property type="project" value="TreeGrafter"/>
</dbReference>
<dbReference type="GO" id="GO:0005737">
    <property type="term" value="C:cytoplasm"/>
    <property type="evidence" value="ECO:0007669"/>
    <property type="project" value="TreeGrafter"/>
</dbReference>
<dbReference type="InterPro" id="IPR017850">
    <property type="entry name" value="Alkaline_phosphatase_core_sf"/>
</dbReference>
<keyword evidence="1" id="KW-0479">Metal-binding</keyword>
<dbReference type="SUPFAM" id="SSF53649">
    <property type="entry name" value="Alkaline phosphatase-like"/>
    <property type="match status" value="1"/>
</dbReference>
<protein>
    <submittedName>
        <fullName evidence="6">Iduronate 2-sulfatase</fullName>
    </submittedName>
</protein>
<feature type="chain" id="PRO_5015348414" evidence="4">
    <location>
        <begin position="24"/>
        <end position="737"/>
    </location>
</feature>
<evidence type="ECO:0000256" key="4">
    <source>
        <dbReference type="SAM" id="SignalP"/>
    </source>
</evidence>
<evidence type="ECO:0000313" key="6">
    <source>
        <dbReference type="EMBL" id="GBG29149.1"/>
    </source>
</evidence>
<name>A0A2R5GFQ4_9STRA</name>
<dbReference type="OrthoDB" id="96314at2759"/>
<sequence length="737" mass="82182">MQGVLTLLVLVLVSTCLMDLVHGASSTESKKLNVLLVMVDDFRPEASAYGSSDVSTPNMDALAKESVQFERAYTQEALCGPSRGSMLSARLPTSLGYYIHTDAAQERTKLKSALVLPKWFESQGYDTFGTSKIFHWVGNNARYFGEYDKQGVHGSNSCGDDVVCADSDTLDDFTDYRALEWATTQLDKFATKSRYTNGATPWFLVVGFRRPHTKFRAPKSFFERFSADEISLPSAIERERPTGAPWQAYKGMCADLLNSNEVRASGFLDPYEDTLADDVARKFRMGYFACVEWIDYAMGQLLDRLDTNGLKNETLVVVTSDHGWSLGEKTSWCKGSVYERALRVPMWIRDPVDRSRAGTQESAGVSLLDLYPTIAELAGVPLAQQDFEDYEMDGRSFAHLVRDDDDMSETVAESLLRLPQLGGHEWSFPSNASFSVWPICVADGEPNKQVDCRTCKDRNGNVVDCQDCASLSSCSREESPIAYMGLSVRTERFRYTEWRAWDDATNSADWDAGDAGAENRELYDHDTKLGSVEMENVVDKRAYETNAEQHANMLRARFATCSGITDETKCSARGDHCVFHNGNCMNRGFCAFSGPNSFQDCAARAEACVWSPLYNQCVNRIKEGRSAPISAPPTTPEPTLAPTRPPAFRDVIEYPTETTPAPSLSPTPSSAFCKKFRRRQKRCVQNGCAFFKGIGCREPTFCDFKRQNSTRRKAGCSENSDYCSWDASDKTCVAIHD</sequence>
<proteinExistence type="predicted"/>
<dbReference type="EMBL" id="BEYU01000053">
    <property type="protein sequence ID" value="GBG29149.1"/>
    <property type="molecule type" value="Genomic_DNA"/>
</dbReference>
<evidence type="ECO:0000259" key="5">
    <source>
        <dbReference type="Pfam" id="PF00884"/>
    </source>
</evidence>
<dbReference type="PANTHER" id="PTHR45953:SF1">
    <property type="entry name" value="IDURONATE 2-SULFATASE"/>
    <property type="match status" value="1"/>
</dbReference>
<evidence type="ECO:0000256" key="2">
    <source>
        <dbReference type="ARBA" id="ARBA00022801"/>
    </source>
</evidence>
<dbReference type="GO" id="GO:0046872">
    <property type="term" value="F:metal ion binding"/>
    <property type="evidence" value="ECO:0007669"/>
    <property type="project" value="UniProtKB-KW"/>
</dbReference>
<organism evidence="6 7">
    <name type="scientific">Hondaea fermentalgiana</name>
    <dbReference type="NCBI Taxonomy" id="2315210"/>
    <lineage>
        <taxon>Eukaryota</taxon>
        <taxon>Sar</taxon>
        <taxon>Stramenopiles</taxon>
        <taxon>Bigyra</taxon>
        <taxon>Labyrinthulomycetes</taxon>
        <taxon>Thraustochytrida</taxon>
        <taxon>Thraustochytriidae</taxon>
        <taxon>Hondaea</taxon>
    </lineage>
</organism>
<dbReference type="Pfam" id="PF00884">
    <property type="entry name" value="Sulfatase"/>
    <property type="match status" value="1"/>
</dbReference>
<dbReference type="Gene3D" id="3.40.720.10">
    <property type="entry name" value="Alkaline Phosphatase, subunit A"/>
    <property type="match status" value="1"/>
</dbReference>
<comment type="caution">
    <text evidence="6">The sequence shown here is derived from an EMBL/GenBank/DDBJ whole genome shotgun (WGS) entry which is preliminary data.</text>
</comment>
<dbReference type="PANTHER" id="PTHR45953">
    <property type="entry name" value="IDURONATE 2-SULFATASE"/>
    <property type="match status" value="1"/>
</dbReference>
<evidence type="ECO:0000256" key="1">
    <source>
        <dbReference type="ARBA" id="ARBA00022723"/>
    </source>
</evidence>
<evidence type="ECO:0000313" key="7">
    <source>
        <dbReference type="Proteomes" id="UP000241890"/>
    </source>
</evidence>
<feature type="signal peptide" evidence="4">
    <location>
        <begin position="1"/>
        <end position="23"/>
    </location>
</feature>
<keyword evidence="4" id="KW-0732">Signal</keyword>
<feature type="region of interest" description="Disordered" evidence="3">
    <location>
        <begin position="626"/>
        <end position="645"/>
    </location>
</feature>
<keyword evidence="7" id="KW-1185">Reference proteome</keyword>